<comment type="subcellular location">
    <subcellularLocation>
        <location evidence="1">Membrane</location>
        <topology evidence="1">Multi-pass membrane protein</topology>
    </subcellularLocation>
</comment>
<dbReference type="EMBL" id="JAHLFT010000038">
    <property type="protein sequence ID" value="MBU3828135.1"/>
    <property type="molecule type" value="Genomic_DNA"/>
</dbReference>
<dbReference type="InterPro" id="IPR007267">
    <property type="entry name" value="GtrA_DPMS_TM"/>
</dbReference>
<feature type="transmembrane region" description="Helical" evidence="6">
    <location>
        <begin position="115"/>
        <end position="133"/>
    </location>
</feature>
<evidence type="ECO:0000256" key="6">
    <source>
        <dbReference type="SAM" id="Phobius"/>
    </source>
</evidence>
<proteinExistence type="inferred from homology"/>
<dbReference type="AlphaFoldDB" id="A0A9E2KRC2"/>
<evidence type="ECO:0000256" key="3">
    <source>
        <dbReference type="ARBA" id="ARBA00022692"/>
    </source>
</evidence>
<dbReference type="Pfam" id="PF04138">
    <property type="entry name" value="GtrA_DPMS_TM"/>
    <property type="match status" value="1"/>
</dbReference>
<evidence type="ECO:0000256" key="1">
    <source>
        <dbReference type="ARBA" id="ARBA00004141"/>
    </source>
</evidence>
<sequence>MVKIKNLFSSESFWQLVRYGLIGILGLIIDNGIFYLLTKFGPNNGWLPYLYQFISGSCGVTNNFFWNSYANFKVKDHMWRRFIEYYLIGQTTTIFVWLMLLIFCTWLGFNVMWVKAIATIVATLAQFVVNKFVTFKK</sequence>
<dbReference type="GO" id="GO:0005886">
    <property type="term" value="C:plasma membrane"/>
    <property type="evidence" value="ECO:0007669"/>
    <property type="project" value="TreeGrafter"/>
</dbReference>
<evidence type="ECO:0000256" key="4">
    <source>
        <dbReference type="ARBA" id="ARBA00022989"/>
    </source>
</evidence>
<reference evidence="8" key="1">
    <citation type="journal article" date="2021" name="PeerJ">
        <title>Extensive microbial diversity within the chicken gut microbiome revealed by metagenomics and culture.</title>
        <authorList>
            <person name="Gilroy R."/>
            <person name="Ravi A."/>
            <person name="Getino M."/>
            <person name="Pursley I."/>
            <person name="Horton D.L."/>
            <person name="Alikhan N.F."/>
            <person name="Baker D."/>
            <person name="Gharbi K."/>
            <person name="Hall N."/>
            <person name="Watson M."/>
            <person name="Adriaenssens E.M."/>
            <person name="Foster-Nyarko E."/>
            <person name="Jarju S."/>
            <person name="Secka A."/>
            <person name="Antonio M."/>
            <person name="Oren A."/>
            <person name="Chaudhuri R.R."/>
            <person name="La Ragione R."/>
            <person name="Hildebrand F."/>
            <person name="Pallen M.J."/>
        </authorList>
    </citation>
    <scope>NUCLEOTIDE SEQUENCE</scope>
    <source>
        <strain evidence="8">F6-686</strain>
    </source>
</reference>
<name>A0A9E2KRC2_9LACO</name>
<keyword evidence="5 6" id="KW-0472">Membrane</keyword>
<dbReference type="PANTHER" id="PTHR38459">
    <property type="entry name" value="PROPHAGE BACTOPRENOL-LINKED GLUCOSE TRANSLOCASE HOMOLOG"/>
    <property type="match status" value="1"/>
</dbReference>
<dbReference type="Proteomes" id="UP000823844">
    <property type="component" value="Unassembled WGS sequence"/>
</dbReference>
<organism evidence="8 9">
    <name type="scientific">Candidatus Lactobacillus pullistercoris</name>
    <dbReference type="NCBI Taxonomy" id="2838636"/>
    <lineage>
        <taxon>Bacteria</taxon>
        <taxon>Bacillati</taxon>
        <taxon>Bacillota</taxon>
        <taxon>Bacilli</taxon>
        <taxon>Lactobacillales</taxon>
        <taxon>Lactobacillaceae</taxon>
        <taxon>Lactobacillus</taxon>
    </lineage>
</organism>
<feature type="transmembrane region" description="Helical" evidence="6">
    <location>
        <begin position="87"/>
        <end position="109"/>
    </location>
</feature>
<feature type="transmembrane region" description="Helical" evidence="6">
    <location>
        <begin position="49"/>
        <end position="66"/>
    </location>
</feature>
<evidence type="ECO:0000313" key="8">
    <source>
        <dbReference type="EMBL" id="MBU3828135.1"/>
    </source>
</evidence>
<comment type="similarity">
    <text evidence="2">Belongs to the GtrA family.</text>
</comment>
<evidence type="ECO:0000256" key="2">
    <source>
        <dbReference type="ARBA" id="ARBA00009399"/>
    </source>
</evidence>
<protein>
    <submittedName>
        <fullName evidence="8">GtrA family protein</fullName>
    </submittedName>
</protein>
<accession>A0A9E2KRC2</accession>
<evidence type="ECO:0000313" key="9">
    <source>
        <dbReference type="Proteomes" id="UP000823844"/>
    </source>
</evidence>
<reference evidence="8" key="2">
    <citation type="submission" date="2021-04" db="EMBL/GenBank/DDBJ databases">
        <authorList>
            <person name="Gilroy R."/>
        </authorList>
    </citation>
    <scope>NUCLEOTIDE SEQUENCE</scope>
    <source>
        <strain evidence="8">F6-686</strain>
    </source>
</reference>
<keyword evidence="4 6" id="KW-1133">Transmembrane helix</keyword>
<evidence type="ECO:0000256" key="5">
    <source>
        <dbReference type="ARBA" id="ARBA00023136"/>
    </source>
</evidence>
<evidence type="ECO:0000259" key="7">
    <source>
        <dbReference type="Pfam" id="PF04138"/>
    </source>
</evidence>
<feature type="domain" description="GtrA/DPMS transmembrane" evidence="7">
    <location>
        <begin position="18"/>
        <end position="135"/>
    </location>
</feature>
<gene>
    <name evidence="8" type="ORF">H9806_03140</name>
</gene>
<dbReference type="InterPro" id="IPR051401">
    <property type="entry name" value="GtrA_CellWall_Glycosyl"/>
</dbReference>
<comment type="caution">
    <text evidence="8">The sequence shown here is derived from an EMBL/GenBank/DDBJ whole genome shotgun (WGS) entry which is preliminary data.</text>
</comment>
<dbReference type="GO" id="GO:0000271">
    <property type="term" value="P:polysaccharide biosynthetic process"/>
    <property type="evidence" value="ECO:0007669"/>
    <property type="project" value="InterPro"/>
</dbReference>
<dbReference type="PANTHER" id="PTHR38459:SF1">
    <property type="entry name" value="PROPHAGE BACTOPRENOL-LINKED GLUCOSE TRANSLOCASE HOMOLOG"/>
    <property type="match status" value="1"/>
</dbReference>
<keyword evidence="3 6" id="KW-0812">Transmembrane</keyword>
<feature type="transmembrane region" description="Helical" evidence="6">
    <location>
        <begin position="16"/>
        <end position="37"/>
    </location>
</feature>